<name>S5UBY8_9BACT</name>
<evidence type="ECO:0000259" key="1">
    <source>
        <dbReference type="Pfam" id="PF13592"/>
    </source>
</evidence>
<dbReference type="EMBL" id="KF264565">
    <property type="protein sequence ID" value="AGS49939.1"/>
    <property type="molecule type" value="Genomic_DNA"/>
</dbReference>
<feature type="domain" description="Winged helix-turn helix" evidence="1">
    <location>
        <begin position="32"/>
        <end position="64"/>
    </location>
</feature>
<evidence type="ECO:0000313" key="2">
    <source>
        <dbReference type="EMBL" id="AGS49939.1"/>
    </source>
</evidence>
<dbReference type="AlphaFoldDB" id="S5UBY8"/>
<dbReference type="Pfam" id="PF13592">
    <property type="entry name" value="HTH_33"/>
    <property type="match status" value="1"/>
</dbReference>
<organism evidence="2">
    <name type="scientific">uncultured bacterium esnapd26</name>
    <dbReference type="NCBI Taxonomy" id="1366607"/>
    <lineage>
        <taxon>Bacteria</taxon>
        <taxon>environmental samples</taxon>
    </lineage>
</organism>
<protein>
    <submittedName>
        <fullName evidence="2">Mobile element protein</fullName>
    </submittedName>
</protein>
<dbReference type="InterPro" id="IPR025959">
    <property type="entry name" value="Winged_HTH_dom"/>
</dbReference>
<accession>S5UBY8</accession>
<reference evidence="2" key="1">
    <citation type="journal article" date="2013" name="Proc. Natl. Acad. Sci. U.S.A.">
        <title>Mapping gene clusters within arrayed metagenomic libraries to expand the structural diversity of biomedically relevant natural products.</title>
        <authorList>
            <person name="Owen J.G."/>
            <person name="Reddy B.V."/>
            <person name="Ternei M.A."/>
            <person name="Charlop-Powers Z."/>
            <person name="Calle P.Y."/>
            <person name="Kim J.H."/>
            <person name="Brady S.F."/>
        </authorList>
    </citation>
    <scope>NUCLEOTIDE SEQUENCE</scope>
</reference>
<sequence length="82" mass="9398">MEVARRFRVTQMSTNLLEAELRRGPAAHGWVEDQRWTLARVADLIARLHHVRSTPRGVSYLLHRSAGHRRCPCTGQPSGTRR</sequence>
<proteinExistence type="predicted"/>